<reference evidence="2 3" key="2">
    <citation type="journal article" date="2011" name="ISME J.">
        <title>RNA-seq reveals cooperative metabolic interactions between two termite-gut spirochete species in co-culture.</title>
        <authorList>
            <person name="Rosenthal A.Z."/>
            <person name="Matson E.G."/>
            <person name="Eldar A."/>
            <person name="Leadbetter J.R."/>
        </authorList>
    </citation>
    <scope>NUCLEOTIDE SEQUENCE [LARGE SCALE GENOMIC DNA]</scope>
    <source>
        <strain evidence="3">ATCC BAA-888 / DSM 13862 / ZAS-9</strain>
    </source>
</reference>
<dbReference type="PANTHER" id="PTHR30383">
    <property type="entry name" value="THIOESTERASE 1/PROTEASE 1/LYSOPHOSPHOLIPASE L1"/>
    <property type="match status" value="1"/>
</dbReference>
<keyword evidence="3" id="KW-1185">Reference proteome</keyword>
<dbReference type="Proteomes" id="UP000009222">
    <property type="component" value="Chromosome"/>
</dbReference>
<dbReference type="EMBL" id="CP001841">
    <property type="protein sequence ID" value="AEF81536.1"/>
    <property type="molecule type" value="Genomic_DNA"/>
</dbReference>
<dbReference type="InterPro" id="IPR013830">
    <property type="entry name" value="SGNH_hydro"/>
</dbReference>
<dbReference type="InParanoid" id="F5Y755"/>
<evidence type="ECO:0000259" key="1">
    <source>
        <dbReference type="Pfam" id="PF13472"/>
    </source>
</evidence>
<dbReference type="HOGENOM" id="CLU_051989_2_0_12"/>
<evidence type="ECO:0000313" key="2">
    <source>
        <dbReference type="EMBL" id="AEF81536.1"/>
    </source>
</evidence>
<dbReference type="InterPro" id="IPR036514">
    <property type="entry name" value="SGNH_hydro_sf"/>
</dbReference>
<proteinExistence type="predicted"/>
<accession>F5Y755</accession>
<name>F5Y755_LEAAZ</name>
<dbReference type="PANTHER" id="PTHR30383:SF32">
    <property type="entry name" value="SGNH-HYDROLASE"/>
    <property type="match status" value="1"/>
</dbReference>
<dbReference type="GO" id="GO:0004622">
    <property type="term" value="F:phosphatidylcholine lysophospholipase activity"/>
    <property type="evidence" value="ECO:0007669"/>
    <property type="project" value="TreeGrafter"/>
</dbReference>
<dbReference type="STRING" id="545695.TREAZ_1139"/>
<organism evidence="2 3">
    <name type="scientific">Leadbettera azotonutricia (strain ATCC BAA-888 / DSM 13862 / ZAS-9)</name>
    <name type="common">Treponema azotonutricium</name>
    <dbReference type="NCBI Taxonomy" id="545695"/>
    <lineage>
        <taxon>Bacteria</taxon>
        <taxon>Pseudomonadati</taxon>
        <taxon>Spirochaetota</taxon>
        <taxon>Spirochaetia</taxon>
        <taxon>Spirochaetales</taxon>
        <taxon>Breznakiellaceae</taxon>
        <taxon>Leadbettera</taxon>
    </lineage>
</organism>
<dbReference type="eggNOG" id="COG2755">
    <property type="taxonomic scope" value="Bacteria"/>
</dbReference>
<evidence type="ECO:0000313" key="3">
    <source>
        <dbReference type="Proteomes" id="UP000009222"/>
    </source>
</evidence>
<dbReference type="Gene3D" id="3.40.50.1110">
    <property type="entry name" value="SGNH hydrolase"/>
    <property type="match status" value="1"/>
</dbReference>
<protein>
    <submittedName>
        <fullName evidence="2">Lipolytic protein G-D-S-L family</fullName>
    </submittedName>
</protein>
<dbReference type="InterPro" id="IPR051532">
    <property type="entry name" value="Ester_Hydrolysis_Enzymes"/>
</dbReference>
<dbReference type="Pfam" id="PF13472">
    <property type="entry name" value="Lipase_GDSL_2"/>
    <property type="match status" value="1"/>
</dbReference>
<dbReference type="SUPFAM" id="SSF52266">
    <property type="entry name" value="SGNH hydrolase"/>
    <property type="match status" value="1"/>
</dbReference>
<reference evidence="3" key="1">
    <citation type="submission" date="2009-12" db="EMBL/GenBank/DDBJ databases">
        <title>Complete sequence of Treponema azotonutricium strain ZAS-9.</title>
        <authorList>
            <person name="Tetu S.G."/>
            <person name="Matson E."/>
            <person name="Ren Q."/>
            <person name="Seshadri R."/>
            <person name="Elbourne L."/>
            <person name="Hassan K.A."/>
            <person name="Durkin A."/>
            <person name="Radune D."/>
            <person name="Mohamoud Y."/>
            <person name="Shay R."/>
            <person name="Jin S."/>
            <person name="Zhang X."/>
            <person name="Lucey K."/>
            <person name="Ballor N.R."/>
            <person name="Ottesen E."/>
            <person name="Rosenthal R."/>
            <person name="Allen A."/>
            <person name="Leadbetter J.R."/>
            <person name="Paulsen I.T."/>
        </authorList>
    </citation>
    <scope>NUCLEOTIDE SEQUENCE [LARGE SCALE GENOMIC DNA]</scope>
    <source>
        <strain evidence="3">ATCC BAA-888 / DSM 13862 / ZAS-9</strain>
    </source>
</reference>
<dbReference type="KEGG" id="taz:TREAZ_1139"/>
<sequence>MMRSWLFYRTVVMMTKTIRRITRSIFFPSLLLFSLSCGSTVKYMDLKPDSAEYIADKDSPFIVTWEGDSAITPESRLDEDENWWMVKHHAIVDSFKIYKEYDIIFIGDSITSYWENDKYYDREWGLWTFGKKYWDLLKKAGYRIKDMGFHGDQTQHVIWRLKNGEFPRDIICKTVVLLIGTNNASTEKSIAAGIGEIASIIHETSPMTKILILSILPRKDSNPYSDQDIKVQEVNKILKTYDGYNNIQFGDIYDAFLDPDTHEINTGLYNYDNFGWIHPNEKGYGIELKELSRLLNLGLDL</sequence>
<feature type="domain" description="SGNH hydrolase-type esterase" evidence="1">
    <location>
        <begin position="105"/>
        <end position="285"/>
    </location>
</feature>
<gene>
    <name evidence="2" type="ordered locus">TREAZ_1139</name>
</gene>
<dbReference type="AlphaFoldDB" id="F5Y755"/>